<organism evidence="3 4">
    <name type="scientific">Trichobilharzia regenti</name>
    <name type="common">Nasal bird schistosome</name>
    <dbReference type="NCBI Taxonomy" id="157069"/>
    <lineage>
        <taxon>Eukaryota</taxon>
        <taxon>Metazoa</taxon>
        <taxon>Spiralia</taxon>
        <taxon>Lophotrochozoa</taxon>
        <taxon>Platyhelminthes</taxon>
        <taxon>Trematoda</taxon>
        <taxon>Digenea</taxon>
        <taxon>Strigeidida</taxon>
        <taxon>Schistosomatoidea</taxon>
        <taxon>Schistosomatidae</taxon>
        <taxon>Trichobilharzia</taxon>
    </lineage>
</organism>
<dbReference type="Pfam" id="PF00397">
    <property type="entry name" value="WW"/>
    <property type="match status" value="1"/>
</dbReference>
<dbReference type="Proteomes" id="UP000050795">
    <property type="component" value="Unassembled WGS sequence"/>
</dbReference>
<dbReference type="Gene3D" id="3.30.1470.10">
    <property type="entry name" value="Photosystem I PsaD, reaction center subunit II"/>
    <property type="match status" value="1"/>
</dbReference>
<dbReference type="InterPro" id="IPR036020">
    <property type="entry name" value="WW_dom_sf"/>
</dbReference>
<keyword evidence="3" id="KW-1185">Reference proteome</keyword>
<evidence type="ECO:0000259" key="2">
    <source>
        <dbReference type="PROSITE" id="PS50020"/>
    </source>
</evidence>
<sequence>MLEAVLLEESAGEPTDQEIMLYAESIGIDVEKERDLLYIAEEGVSANLPKGWQVLKDENNQIFYYDSKSGISMWEHPLDEYFRNCVIKARQKIQRRANTVKNSKHDESSESCMSPISNVLPHSKQDMANKQTPKGSTTNKDPNKDSRSHSRGDCKQSETNNDINQEDKNKLSMINTPGRQDPVTRRKDEVLSADDPTEYRDFKLPGSKRRDKSLTLSTPNNNNNNNKPQFYSPANRRSSNKSFKIWSDLYAENLRKADNNLTALQDKVRKSLLTDDKPITSEVINDSAPTKCNCNSRQLQDSPVKIGKSFSSLDLLNTDKKGDRTFYEKRYGVLSSDSKKIKDYCDDDDEDILCPEVGLSPTEIKGHSTSGGQTNVESPVVNCKTNSSIPNASNVMPHTEVNVKDATKSNLERQSPNQNISKANNNINNDKGFVNLSECISHLIEERSRIQGKLFRLKLLYKTYKRRLDNLNASLLALQKQTSLDPSDGLSPSKTSKPYPNSNDCAEEANTSISHHQSPTIGKQLSPTPQLPMTKVGTKSGTNSTNQKREDKSTQSPALSSSLSPASLPQCHHQLHHHSNICRTTRRSMSVPRSPLPLNHYRNSTTTTNTAAANRFLHDNISRTSQDLAVSLASIDLQLHHVLNHLDSSSITTTNHQLPVNNNNNNNYSCSECQCCCVSARNDTIEQSPCLHEHQHEEENIQHIEERLENIDLNDTPLLGGSGGCTSSNLSGLPSCSCWKSQYKSQSSNRTMELFSSPTNRLLNSYSVGVDYSELESIRASLGSLLKSARKPNNTSHTQTPCRSNKNNDRNDHNSNSPYKYK</sequence>
<reference evidence="4" key="2">
    <citation type="submission" date="2023-11" db="UniProtKB">
        <authorList>
            <consortium name="WormBaseParasite"/>
        </authorList>
    </citation>
    <scope>IDENTIFICATION</scope>
</reference>
<feature type="region of interest" description="Disordered" evidence="1">
    <location>
        <begin position="97"/>
        <end position="237"/>
    </location>
</feature>
<feature type="compositionally biased region" description="Polar residues" evidence="1">
    <location>
        <begin position="126"/>
        <end position="140"/>
    </location>
</feature>
<evidence type="ECO:0000313" key="4">
    <source>
        <dbReference type="WBParaSite" id="TREG1_119880.1"/>
    </source>
</evidence>
<dbReference type="CDD" id="cd00201">
    <property type="entry name" value="WW"/>
    <property type="match status" value="1"/>
</dbReference>
<feature type="region of interest" description="Disordered" evidence="1">
    <location>
        <begin position="407"/>
        <end position="427"/>
    </location>
</feature>
<dbReference type="PANTHER" id="PTHR21715:SF0">
    <property type="entry name" value="RH04127P"/>
    <property type="match status" value="1"/>
</dbReference>
<feature type="compositionally biased region" description="Polar residues" evidence="1">
    <location>
        <begin position="791"/>
        <end position="802"/>
    </location>
</feature>
<feature type="region of interest" description="Disordered" evidence="1">
    <location>
        <begin position="789"/>
        <end position="822"/>
    </location>
</feature>
<dbReference type="SMART" id="SM00456">
    <property type="entry name" value="WW"/>
    <property type="match status" value="1"/>
</dbReference>
<dbReference type="InterPro" id="IPR001202">
    <property type="entry name" value="WW_dom"/>
</dbReference>
<reference evidence="3" key="1">
    <citation type="submission" date="2022-06" db="EMBL/GenBank/DDBJ databases">
        <authorList>
            <person name="Berger JAMES D."/>
            <person name="Berger JAMES D."/>
        </authorList>
    </citation>
    <scope>NUCLEOTIDE SEQUENCE [LARGE SCALE GENOMIC DNA]</scope>
</reference>
<protein>
    <recommendedName>
        <fullName evidence="2">WW domain-containing protein</fullName>
    </recommendedName>
</protein>
<dbReference type="PANTHER" id="PTHR21715">
    <property type="entry name" value="RH04127P"/>
    <property type="match status" value="1"/>
</dbReference>
<dbReference type="PROSITE" id="PS50020">
    <property type="entry name" value="WW_DOMAIN_2"/>
    <property type="match status" value="1"/>
</dbReference>
<feature type="domain" description="WW" evidence="2">
    <location>
        <begin position="46"/>
        <end position="79"/>
    </location>
</feature>
<feature type="compositionally biased region" description="Basic residues" evidence="1">
    <location>
        <begin position="573"/>
        <end position="586"/>
    </location>
</feature>
<feature type="compositionally biased region" description="Polar residues" evidence="1">
    <location>
        <begin position="482"/>
        <end position="528"/>
    </location>
</feature>
<name>A0AA85J1M4_TRIRE</name>
<feature type="compositionally biased region" description="Basic and acidic residues" evidence="1">
    <location>
        <begin position="141"/>
        <end position="156"/>
    </location>
</feature>
<feature type="region of interest" description="Disordered" evidence="1">
    <location>
        <begin position="482"/>
        <end position="604"/>
    </location>
</feature>
<dbReference type="SUPFAM" id="SSF51045">
    <property type="entry name" value="WW domain"/>
    <property type="match status" value="1"/>
</dbReference>
<feature type="compositionally biased region" description="Low complexity" evidence="1">
    <location>
        <begin position="417"/>
        <end position="427"/>
    </location>
</feature>
<evidence type="ECO:0000256" key="1">
    <source>
        <dbReference type="SAM" id="MobiDB-lite"/>
    </source>
</evidence>
<dbReference type="InterPro" id="IPR053233">
    <property type="entry name" value="ABRA-related"/>
</dbReference>
<accession>A0AA85J1M4</accession>
<proteinExistence type="predicted"/>
<dbReference type="AlphaFoldDB" id="A0AA85J1M4"/>
<feature type="compositionally biased region" description="Low complexity" evidence="1">
    <location>
        <begin position="556"/>
        <end position="569"/>
    </location>
</feature>
<dbReference type="WBParaSite" id="TREG1_119880.1">
    <property type="protein sequence ID" value="TREG1_119880.1"/>
    <property type="gene ID" value="TREG1_119880"/>
</dbReference>
<feature type="compositionally biased region" description="Polar residues" evidence="1">
    <location>
        <begin position="537"/>
        <end position="546"/>
    </location>
</feature>
<evidence type="ECO:0000313" key="3">
    <source>
        <dbReference type="Proteomes" id="UP000050795"/>
    </source>
</evidence>